<organism evidence="2 3">
    <name type="scientific">Mesorhizobium opportunistum (strain LMG 24607 / HAMBI 3007 / WSM2075)</name>
    <dbReference type="NCBI Taxonomy" id="536019"/>
    <lineage>
        <taxon>Bacteria</taxon>
        <taxon>Pseudomonadati</taxon>
        <taxon>Pseudomonadota</taxon>
        <taxon>Alphaproteobacteria</taxon>
        <taxon>Hyphomicrobiales</taxon>
        <taxon>Phyllobacteriaceae</taxon>
        <taxon>Mesorhizobium</taxon>
    </lineage>
</organism>
<dbReference type="HOGENOM" id="CLU_060521_1_0_5"/>
<sequence length="399" mass="44871">MVQSVLFFALGFLCAGFLALMIAPAVWRRAVALTRRRIEASIPLTRAEIQADKDRIRAEYAMSARRLEMNVKALREKAAEQLVEINRGREALKGLAVERTDKNHALAELGAKNEALRQREEELHQLSERLKETERKLEKRALELEKLEHMYDDASFSSSSRQIELVARESELQKLASDISLLRGQRKEADRRQQEIAAESKAAREALKAEKKRTAELDKKVERLLATLADREDKLERREKDLARLREKAKTEDGGPALRLVGKPDQADKLGTDRRDEAERRDEAAKRDEAERRDELDRAIAKLDSDRERLEARLTALARENKRLKADLGAMASSGTTNGGAALREQMNELAAEVVHLTAKLEGPDSPIAKALAVPQDSRPSGDRSLADRVRALQNADAT</sequence>
<accession>F7YCD0</accession>
<feature type="compositionally biased region" description="Basic and acidic residues" evidence="1">
    <location>
        <begin position="380"/>
        <end position="391"/>
    </location>
</feature>
<evidence type="ECO:0000256" key="1">
    <source>
        <dbReference type="SAM" id="MobiDB-lite"/>
    </source>
</evidence>
<evidence type="ECO:0000313" key="2">
    <source>
        <dbReference type="EMBL" id="AEH86663.1"/>
    </source>
</evidence>
<proteinExistence type="predicted"/>
<evidence type="ECO:0000313" key="3">
    <source>
        <dbReference type="Proteomes" id="UP000001623"/>
    </source>
</evidence>
<name>F7YCD0_MESOW</name>
<dbReference type="KEGG" id="mop:Mesop_2187"/>
<dbReference type="STRING" id="536019.Mesop_2187"/>
<dbReference type="eggNOG" id="COG4372">
    <property type="taxonomic scope" value="Bacteria"/>
</dbReference>
<feature type="region of interest" description="Disordered" evidence="1">
    <location>
        <begin position="363"/>
        <end position="399"/>
    </location>
</feature>
<protein>
    <recommendedName>
        <fullName evidence="4">Myosin-14</fullName>
    </recommendedName>
</protein>
<feature type="region of interest" description="Disordered" evidence="1">
    <location>
        <begin position="246"/>
        <end position="293"/>
    </location>
</feature>
<dbReference type="RefSeq" id="WP_013893385.1">
    <property type="nucleotide sequence ID" value="NC_015675.1"/>
</dbReference>
<dbReference type="AlphaFoldDB" id="F7YCD0"/>
<dbReference type="Proteomes" id="UP000001623">
    <property type="component" value="Chromosome"/>
</dbReference>
<reference evidence="2 3" key="1">
    <citation type="submission" date="2010-10" db="EMBL/GenBank/DDBJ databases">
        <title>Complete sequence of Mesorhizobium opportunistum WSM2075.</title>
        <authorList>
            <consortium name="US DOE Joint Genome Institute"/>
            <person name="Lucas S."/>
            <person name="Copeland A."/>
            <person name="Lapidus A."/>
            <person name="Cheng J.-F."/>
            <person name="Bruce D."/>
            <person name="Goodwin L."/>
            <person name="Pitluck S."/>
            <person name="Chertkov O."/>
            <person name="Misra M."/>
            <person name="Detter J.C."/>
            <person name="Han C."/>
            <person name="Tapia R."/>
            <person name="Land M."/>
            <person name="Hauser L."/>
            <person name="Kyrpides N."/>
            <person name="Ovchinnikova G."/>
            <person name="Mavrommatis K.M."/>
            <person name="Tiwari R.P."/>
            <person name="Howieson J.G."/>
            <person name="O'Hara G.W."/>
            <person name="Nandasena K.G."/>
            <person name="Woyke T."/>
        </authorList>
    </citation>
    <scope>NUCLEOTIDE SEQUENCE [LARGE SCALE GENOMIC DNA]</scope>
    <source>
        <strain evidence="3">LMG 24607 / HAMBI 3007 / WSM2075</strain>
    </source>
</reference>
<gene>
    <name evidence="2" type="ordered locus">Mesop_2187</name>
</gene>
<dbReference type="EMBL" id="CP002279">
    <property type="protein sequence ID" value="AEH86663.1"/>
    <property type="molecule type" value="Genomic_DNA"/>
</dbReference>
<evidence type="ECO:0008006" key="4">
    <source>
        <dbReference type="Google" id="ProtNLM"/>
    </source>
</evidence>
<feature type="compositionally biased region" description="Basic and acidic residues" evidence="1">
    <location>
        <begin position="265"/>
        <end position="293"/>
    </location>
</feature>